<dbReference type="EMBL" id="CP092332">
    <property type="protein sequence ID" value="WGK93785.1"/>
    <property type="molecule type" value="Genomic_DNA"/>
</dbReference>
<keyword evidence="2" id="KW-1185">Reference proteome</keyword>
<organism evidence="1 2">
    <name type="scientific">Flavobacterium keumense</name>
    <dbReference type="NCBI Taxonomy" id="1306518"/>
    <lineage>
        <taxon>Bacteria</taxon>
        <taxon>Pseudomonadati</taxon>
        <taxon>Bacteroidota</taxon>
        <taxon>Flavobacteriia</taxon>
        <taxon>Flavobacteriales</taxon>
        <taxon>Flavobacteriaceae</taxon>
        <taxon>Flavobacterium</taxon>
    </lineage>
</organism>
<reference evidence="1 2" key="1">
    <citation type="submission" date="2022-02" db="EMBL/GenBank/DDBJ databases">
        <authorList>
            <person name="Cha I.-T."/>
            <person name="Lee K.-E."/>
            <person name="Park S.-J."/>
        </authorList>
    </citation>
    <scope>NUCLEOTIDE SEQUENCE [LARGE SCALE GENOMIC DNA]</scope>
    <source>
        <strain evidence="1 2">K3R-10</strain>
    </source>
</reference>
<sequence length="199" mass="21479">MAAVTSAIIGGIGVGLSAYQAIDGANRSRKAKNELSDYERQTLDNAYKDIQISTMGSDLLREENARTSANLIDATQLGGIRGVIGGIPKIVGTTNQINQQAAQMLDGQVQKRDYAIAQDNARIEGITENRDIANIAGLSSQVETGRQDMWNGFSSALSSAAYLGRGLEKIQDKGKGKGWVSPSWTPEKGIDWEFKTPRF</sequence>
<evidence type="ECO:0000313" key="1">
    <source>
        <dbReference type="EMBL" id="WGK93785.1"/>
    </source>
</evidence>
<gene>
    <name evidence="1" type="ORF">MG292_06690</name>
</gene>
<evidence type="ECO:0008006" key="3">
    <source>
        <dbReference type="Google" id="ProtNLM"/>
    </source>
</evidence>
<proteinExistence type="predicted"/>
<reference evidence="1 2" key="2">
    <citation type="submission" date="2023-06" db="EMBL/GenBank/DDBJ databases">
        <title>Complete Genome Sequence of Flavobacterium keumense K3R-10.</title>
        <authorList>
            <person name="Jeong H."/>
            <person name="Jhang S.Y."/>
            <person name="Kim J.N."/>
        </authorList>
    </citation>
    <scope>NUCLEOTIDE SEQUENCE [LARGE SCALE GENOMIC DNA]</scope>
    <source>
        <strain evidence="1 2">K3R-10</strain>
    </source>
</reference>
<dbReference type="RefSeq" id="WP_264533486.1">
    <property type="nucleotide sequence ID" value="NZ_CP092332.1"/>
</dbReference>
<name>A0ABY8N2B2_9FLAO</name>
<evidence type="ECO:0000313" key="2">
    <source>
        <dbReference type="Proteomes" id="UP001232117"/>
    </source>
</evidence>
<dbReference type="Proteomes" id="UP001232117">
    <property type="component" value="Chromosome"/>
</dbReference>
<protein>
    <recommendedName>
        <fullName evidence="3">DNA pilot protein</fullName>
    </recommendedName>
</protein>
<accession>A0ABY8N2B2</accession>